<reference evidence="2 3" key="1">
    <citation type="submission" date="2013-05" db="EMBL/GenBank/DDBJ databases">
        <authorList>
            <person name="Strain E.A."/>
            <person name="Brown E."/>
            <person name="Allard M.W."/>
            <person name="Luo Y.L."/>
        </authorList>
    </citation>
    <scope>NUCLEOTIDE SEQUENCE [LARGE SCALE GENOMIC DNA]</scope>
    <source>
        <strain evidence="2 3">TS-15</strain>
    </source>
</reference>
<accession>S9U139</accession>
<keyword evidence="1" id="KW-1133">Transmembrane helix</keyword>
<dbReference type="AlphaFoldDB" id="S9U139"/>
<gene>
    <name evidence="2" type="ORF">PAALTS15_05793</name>
</gene>
<feature type="transmembrane region" description="Helical" evidence="1">
    <location>
        <begin position="6"/>
        <end position="23"/>
    </location>
</feature>
<name>S9U139_PAEAL</name>
<keyword evidence="1" id="KW-0472">Membrane</keyword>
<proteinExistence type="predicted"/>
<evidence type="ECO:0000256" key="1">
    <source>
        <dbReference type="SAM" id="Phobius"/>
    </source>
</evidence>
<dbReference type="RefSeq" id="WP_021258666.1">
    <property type="nucleotide sequence ID" value="NZ_ATMT01000020.1"/>
</dbReference>
<sequence length="187" mass="21731">MIQYFISVLLITLIIEIIFFYFYKKKLKKPFRRIVIDKQDIIVECKDISVLYSSYKRIPPEMFTIVKLNLKSNDPNYPIKEIVEFAIKLILTIGVALIGLTASVSGVLLSYAQNKEKIENQFTNAWSNVATDLVQAIKLVLNTSWNTLTISSCLFALITVDIYFTYLKKKEYEKHMNVIEQIENERS</sequence>
<evidence type="ECO:0000313" key="3">
    <source>
        <dbReference type="Proteomes" id="UP000015344"/>
    </source>
</evidence>
<dbReference type="EMBL" id="ATMT01000020">
    <property type="protein sequence ID" value="EPY08216.1"/>
    <property type="molecule type" value="Genomic_DNA"/>
</dbReference>
<keyword evidence="1" id="KW-0812">Transmembrane</keyword>
<evidence type="ECO:0000313" key="2">
    <source>
        <dbReference type="EMBL" id="EPY08216.1"/>
    </source>
</evidence>
<feature type="transmembrane region" description="Helical" evidence="1">
    <location>
        <begin position="148"/>
        <end position="167"/>
    </location>
</feature>
<dbReference type="Proteomes" id="UP000015344">
    <property type="component" value="Unassembled WGS sequence"/>
</dbReference>
<protein>
    <recommendedName>
        <fullName evidence="4">MotA/TolQ/ExbB proton channel domain-containing protein</fullName>
    </recommendedName>
</protein>
<evidence type="ECO:0008006" key="4">
    <source>
        <dbReference type="Google" id="ProtNLM"/>
    </source>
</evidence>
<comment type="caution">
    <text evidence="2">The sequence shown here is derived from an EMBL/GenBank/DDBJ whole genome shotgun (WGS) entry which is preliminary data.</text>
</comment>
<feature type="transmembrane region" description="Helical" evidence="1">
    <location>
        <begin position="89"/>
        <end position="112"/>
    </location>
</feature>
<organism evidence="2 3">
    <name type="scientific">Paenibacillus alvei TS-15</name>
    <dbReference type="NCBI Taxonomy" id="1117108"/>
    <lineage>
        <taxon>Bacteria</taxon>
        <taxon>Bacillati</taxon>
        <taxon>Bacillota</taxon>
        <taxon>Bacilli</taxon>
        <taxon>Bacillales</taxon>
        <taxon>Paenibacillaceae</taxon>
        <taxon>Paenibacillus</taxon>
    </lineage>
</organism>
<dbReference type="eggNOG" id="ENOG5032JYG">
    <property type="taxonomic scope" value="Bacteria"/>
</dbReference>